<protein>
    <submittedName>
        <fullName evidence="1">Uncharacterized protein</fullName>
    </submittedName>
</protein>
<sequence length="101" mass="11777">MNKRAHKRDLGFCQCLQLIIDEQGETGRVMRQMDEHYRQGRVSIRRSAAYGDQQRRVAALMGTVRRSEISIEHFLSAISYHICTFTIIAPLHSDLFVVDYY</sequence>
<organism evidence="1 2">
    <name type="scientific">Trichinella pseudospiralis</name>
    <name type="common">Parasitic roundworm</name>
    <dbReference type="NCBI Taxonomy" id="6337"/>
    <lineage>
        <taxon>Eukaryota</taxon>
        <taxon>Metazoa</taxon>
        <taxon>Ecdysozoa</taxon>
        <taxon>Nematoda</taxon>
        <taxon>Enoplea</taxon>
        <taxon>Dorylaimia</taxon>
        <taxon>Trichinellida</taxon>
        <taxon>Trichinellidae</taxon>
        <taxon>Trichinella</taxon>
    </lineage>
</organism>
<evidence type="ECO:0000313" key="1">
    <source>
        <dbReference type="EMBL" id="KRX91505.1"/>
    </source>
</evidence>
<evidence type="ECO:0000313" key="2">
    <source>
        <dbReference type="Proteomes" id="UP000054815"/>
    </source>
</evidence>
<reference evidence="1 2" key="1">
    <citation type="submission" date="2015-01" db="EMBL/GenBank/DDBJ databases">
        <title>Evolution of Trichinella species and genotypes.</title>
        <authorList>
            <person name="Korhonen P.K."/>
            <person name="Edoardo P."/>
            <person name="Giuseppe L.R."/>
            <person name="Gasser R.B."/>
        </authorList>
    </citation>
    <scope>NUCLEOTIDE SEQUENCE [LARGE SCALE GENOMIC DNA]</scope>
    <source>
        <strain evidence="1">ISS141</strain>
    </source>
</reference>
<accession>A0A0V0XTV7</accession>
<name>A0A0V0XTV7_TRIPS</name>
<dbReference type="EMBL" id="JYDU01000136">
    <property type="protein sequence ID" value="KRX91505.1"/>
    <property type="molecule type" value="Genomic_DNA"/>
</dbReference>
<proteinExistence type="predicted"/>
<dbReference type="AlphaFoldDB" id="A0A0V0XTV7"/>
<comment type="caution">
    <text evidence="1">The sequence shown here is derived from an EMBL/GenBank/DDBJ whole genome shotgun (WGS) entry which is preliminary data.</text>
</comment>
<gene>
    <name evidence="1" type="ORF">T4E_1977</name>
</gene>
<dbReference type="Proteomes" id="UP000054815">
    <property type="component" value="Unassembled WGS sequence"/>
</dbReference>